<keyword evidence="7" id="KW-1185">Reference proteome</keyword>
<evidence type="ECO:0000256" key="5">
    <source>
        <dbReference type="SAM" id="Phobius"/>
    </source>
</evidence>
<dbReference type="EMBL" id="SMAK01000003">
    <property type="protein sequence ID" value="TCT12026.1"/>
    <property type="molecule type" value="Genomic_DNA"/>
</dbReference>
<accession>A0A4R3MEU4</accession>
<evidence type="ECO:0000313" key="7">
    <source>
        <dbReference type="Proteomes" id="UP000295678"/>
    </source>
</evidence>
<feature type="transmembrane region" description="Helical" evidence="5">
    <location>
        <begin position="181"/>
        <end position="205"/>
    </location>
</feature>
<dbReference type="AlphaFoldDB" id="A0A4R3MEU4"/>
<feature type="transmembrane region" description="Helical" evidence="5">
    <location>
        <begin position="60"/>
        <end position="82"/>
    </location>
</feature>
<evidence type="ECO:0000256" key="4">
    <source>
        <dbReference type="ARBA" id="ARBA00023136"/>
    </source>
</evidence>
<dbReference type="RefSeq" id="WP_132805907.1">
    <property type="nucleotide sequence ID" value="NZ_SMAK01000003.1"/>
</dbReference>
<organism evidence="6 7">
    <name type="scientific">Tepidamorphus gemmatus</name>
    <dbReference type="NCBI Taxonomy" id="747076"/>
    <lineage>
        <taxon>Bacteria</taxon>
        <taxon>Pseudomonadati</taxon>
        <taxon>Pseudomonadota</taxon>
        <taxon>Alphaproteobacteria</taxon>
        <taxon>Hyphomicrobiales</taxon>
        <taxon>Tepidamorphaceae</taxon>
        <taxon>Tepidamorphus</taxon>
    </lineage>
</organism>
<evidence type="ECO:0000256" key="3">
    <source>
        <dbReference type="ARBA" id="ARBA00022989"/>
    </source>
</evidence>
<protein>
    <submittedName>
        <fullName evidence="6">CysZ protein</fullName>
    </submittedName>
</protein>
<sequence length="229" mass="24520">MIADALAALSDVVSAPFRRVLLRSLGLTIAVLVGLWLLLVSVIGSYLVLPWGWLETLVDWLAGAGLLVGMVFLVAPVTSLVAGLHLDEIAETVETTAFPGDRPGVALPIGQSVVLSLKFSGLVILANLIALVLLLVPGVNLVAFYLANAYLLGREYFELAALRYRSYEDARNLRRANGGRVFLAGLLVALMVSIPIVNLLTPLFATSLMVRLHRRIGRAADLPQTVLSG</sequence>
<comment type="subcellular location">
    <subcellularLocation>
        <location evidence="1">Membrane</location>
        <topology evidence="1">Multi-pass membrane protein</topology>
    </subcellularLocation>
</comment>
<feature type="transmembrane region" description="Helical" evidence="5">
    <location>
        <begin position="122"/>
        <end position="147"/>
    </location>
</feature>
<dbReference type="NCBIfam" id="NF009407">
    <property type="entry name" value="PRK12768.1"/>
    <property type="match status" value="1"/>
</dbReference>
<evidence type="ECO:0000256" key="1">
    <source>
        <dbReference type="ARBA" id="ARBA00004141"/>
    </source>
</evidence>
<comment type="caution">
    <text evidence="6">The sequence shown here is derived from an EMBL/GenBank/DDBJ whole genome shotgun (WGS) entry which is preliminary data.</text>
</comment>
<keyword evidence="2 5" id="KW-0812">Transmembrane</keyword>
<evidence type="ECO:0000313" key="6">
    <source>
        <dbReference type="EMBL" id="TCT12026.1"/>
    </source>
</evidence>
<keyword evidence="3 5" id="KW-1133">Transmembrane helix</keyword>
<evidence type="ECO:0000256" key="2">
    <source>
        <dbReference type="ARBA" id="ARBA00022692"/>
    </source>
</evidence>
<dbReference type="OrthoDB" id="5421146at2"/>
<dbReference type="InterPro" id="IPR059112">
    <property type="entry name" value="CysZ/EI24"/>
</dbReference>
<gene>
    <name evidence="6" type="ORF">EDC22_103339</name>
</gene>
<reference evidence="6 7" key="1">
    <citation type="submission" date="2019-03" db="EMBL/GenBank/DDBJ databases">
        <title>Genomic Encyclopedia of Type Strains, Phase IV (KMG-IV): sequencing the most valuable type-strain genomes for metagenomic binning, comparative biology and taxonomic classification.</title>
        <authorList>
            <person name="Goeker M."/>
        </authorList>
    </citation>
    <scope>NUCLEOTIDE SEQUENCE [LARGE SCALE GENOMIC DNA]</scope>
    <source>
        <strain evidence="6 7">DSM 19345</strain>
    </source>
</reference>
<keyword evidence="4 5" id="KW-0472">Membrane</keyword>
<proteinExistence type="predicted"/>
<feature type="transmembrane region" description="Helical" evidence="5">
    <location>
        <begin position="25"/>
        <end position="48"/>
    </location>
</feature>
<name>A0A4R3MEU4_9HYPH</name>
<dbReference type="Proteomes" id="UP000295678">
    <property type="component" value="Unassembled WGS sequence"/>
</dbReference>
<dbReference type="Pfam" id="PF07264">
    <property type="entry name" value="EI24"/>
    <property type="match status" value="1"/>
</dbReference>